<evidence type="ECO:0000313" key="2">
    <source>
        <dbReference type="Proteomes" id="UP001341840"/>
    </source>
</evidence>
<comment type="caution">
    <text evidence="1">The sequence shown here is derived from an EMBL/GenBank/DDBJ whole genome shotgun (WGS) entry which is preliminary data.</text>
</comment>
<gene>
    <name evidence="1" type="ORF">PIB30_093912</name>
</gene>
<accession>A0ABU6UXN5</accession>
<evidence type="ECO:0000313" key="1">
    <source>
        <dbReference type="EMBL" id="MED6164831.1"/>
    </source>
</evidence>
<organism evidence="1 2">
    <name type="scientific">Stylosanthes scabra</name>
    <dbReference type="NCBI Taxonomy" id="79078"/>
    <lineage>
        <taxon>Eukaryota</taxon>
        <taxon>Viridiplantae</taxon>
        <taxon>Streptophyta</taxon>
        <taxon>Embryophyta</taxon>
        <taxon>Tracheophyta</taxon>
        <taxon>Spermatophyta</taxon>
        <taxon>Magnoliopsida</taxon>
        <taxon>eudicotyledons</taxon>
        <taxon>Gunneridae</taxon>
        <taxon>Pentapetalae</taxon>
        <taxon>rosids</taxon>
        <taxon>fabids</taxon>
        <taxon>Fabales</taxon>
        <taxon>Fabaceae</taxon>
        <taxon>Papilionoideae</taxon>
        <taxon>50 kb inversion clade</taxon>
        <taxon>dalbergioids sensu lato</taxon>
        <taxon>Dalbergieae</taxon>
        <taxon>Pterocarpus clade</taxon>
        <taxon>Stylosanthes</taxon>
    </lineage>
</organism>
<proteinExistence type="predicted"/>
<protein>
    <submittedName>
        <fullName evidence="1">Uncharacterized protein</fullName>
    </submittedName>
</protein>
<dbReference type="Proteomes" id="UP001341840">
    <property type="component" value="Unassembled WGS sequence"/>
</dbReference>
<keyword evidence="2" id="KW-1185">Reference proteome</keyword>
<dbReference type="EMBL" id="JASCZI010122865">
    <property type="protein sequence ID" value="MED6164831.1"/>
    <property type="molecule type" value="Genomic_DNA"/>
</dbReference>
<name>A0ABU6UXN5_9FABA</name>
<reference evidence="1 2" key="1">
    <citation type="journal article" date="2023" name="Plants (Basel)">
        <title>Bridging the Gap: Combining Genomics and Transcriptomics Approaches to Understand Stylosanthes scabra, an Orphan Legume from the Brazilian Caatinga.</title>
        <authorList>
            <person name="Ferreira-Neto J.R.C."/>
            <person name="da Silva M.D."/>
            <person name="Binneck E."/>
            <person name="de Melo N.F."/>
            <person name="da Silva R.H."/>
            <person name="de Melo A.L.T.M."/>
            <person name="Pandolfi V."/>
            <person name="Bustamante F.O."/>
            <person name="Brasileiro-Vidal A.C."/>
            <person name="Benko-Iseppon A.M."/>
        </authorList>
    </citation>
    <scope>NUCLEOTIDE SEQUENCE [LARGE SCALE GENOMIC DNA]</scope>
    <source>
        <tissue evidence="1">Leaves</tissue>
    </source>
</reference>
<sequence>MRCLSSWAIWDSSEPVLPKGRELVAAIGSDVDRRQSGRCKPRLLHLGRPLSVTLRQSPQTAPMYGMYLRGVWDYRRNRRCQDGRLEVYVKGGCAPAELRQIRIWELS</sequence>